<dbReference type="EMBL" id="FYEH01000003">
    <property type="protein sequence ID" value="SNB62167.1"/>
    <property type="molecule type" value="Genomic_DNA"/>
</dbReference>
<dbReference type="GO" id="GO:0008171">
    <property type="term" value="F:O-methyltransferase activity"/>
    <property type="evidence" value="ECO:0007669"/>
    <property type="project" value="TreeGrafter"/>
</dbReference>
<protein>
    <submittedName>
        <fullName evidence="2">Methyltransferase, FkbM family</fullName>
    </submittedName>
</protein>
<dbReference type="RefSeq" id="WP_088560309.1">
    <property type="nucleotide sequence ID" value="NZ_FYEH01000003.1"/>
</dbReference>
<accession>A0A212QRE5</accession>
<dbReference type="GO" id="GO:0032259">
    <property type="term" value="P:methylation"/>
    <property type="evidence" value="ECO:0007669"/>
    <property type="project" value="UniProtKB-KW"/>
</dbReference>
<keyword evidence="3" id="KW-1185">Reference proteome</keyword>
<dbReference type="Pfam" id="PF05050">
    <property type="entry name" value="Methyltransf_21"/>
    <property type="match status" value="1"/>
</dbReference>
<dbReference type="AlphaFoldDB" id="A0A212QRE5"/>
<dbReference type="PANTHER" id="PTHR36973:SF4">
    <property type="entry name" value="NODULATION PROTEIN"/>
    <property type="match status" value="1"/>
</dbReference>
<gene>
    <name evidence="2" type="ORF">SAMN07250955_10353</name>
</gene>
<dbReference type="PANTHER" id="PTHR36973">
    <property type="entry name" value="SLL1456 PROTEIN-RELATED"/>
    <property type="match status" value="1"/>
</dbReference>
<keyword evidence="2" id="KW-0808">Transferase</keyword>
<dbReference type="InterPro" id="IPR053188">
    <property type="entry name" value="FkbM_Methyltransferase"/>
</dbReference>
<dbReference type="InterPro" id="IPR006342">
    <property type="entry name" value="FkbM_mtfrase"/>
</dbReference>
<name>A0A212QRE5_9PROT</name>
<dbReference type="SUPFAM" id="SSF53335">
    <property type="entry name" value="S-adenosyl-L-methionine-dependent methyltransferases"/>
    <property type="match status" value="1"/>
</dbReference>
<dbReference type="InterPro" id="IPR029063">
    <property type="entry name" value="SAM-dependent_MTases_sf"/>
</dbReference>
<evidence type="ECO:0000313" key="3">
    <source>
        <dbReference type="Proteomes" id="UP000197065"/>
    </source>
</evidence>
<proteinExistence type="predicted"/>
<sequence length="251" mass="28039">MSALFSTLAAAMGYDLVPRRKQRDRWRQLEAGLERFAVDAVIDIGANQGQFAHALRQGGWEGPILSIEPLAELHPILRRTMRGDKAWQVAPPMAIGDKDGSAVIEVSAESDMSSLRARSPLLERLSPSSAVKERRDVPLRRLDHLDEIDPRWQRLFVKIDVQGAEAAVLEGLEALWPRIVGLELEMALLPLYEGETDWRVMTDRLAALGFELYLLVPGYFEKKLARQVQVDGIFFRQAADPSTGSTGRSLP</sequence>
<keyword evidence="2" id="KW-0489">Methyltransferase</keyword>
<evidence type="ECO:0000313" key="2">
    <source>
        <dbReference type="EMBL" id="SNB62167.1"/>
    </source>
</evidence>
<organism evidence="2 3">
    <name type="scientific">Arboricoccus pini</name>
    <dbReference type="NCBI Taxonomy" id="1963835"/>
    <lineage>
        <taxon>Bacteria</taxon>
        <taxon>Pseudomonadati</taxon>
        <taxon>Pseudomonadota</taxon>
        <taxon>Alphaproteobacteria</taxon>
        <taxon>Geminicoccales</taxon>
        <taxon>Geminicoccaceae</taxon>
        <taxon>Arboricoccus</taxon>
    </lineage>
</organism>
<feature type="domain" description="Methyltransferase FkbM" evidence="1">
    <location>
        <begin position="43"/>
        <end position="212"/>
    </location>
</feature>
<dbReference type="Proteomes" id="UP000197065">
    <property type="component" value="Unassembled WGS sequence"/>
</dbReference>
<dbReference type="OrthoDB" id="292760at2"/>
<dbReference type="NCBIfam" id="TIGR01444">
    <property type="entry name" value="fkbM_fam"/>
    <property type="match status" value="1"/>
</dbReference>
<dbReference type="Gene3D" id="3.40.50.150">
    <property type="entry name" value="Vaccinia Virus protein VP39"/>
    <property type="match status" value="1"/>
</dbReference>
<reference evidence="2 3" key="1">
    <citation type="submission" date="2017-06" db="EMBL/GenBank/DDBJ databases">
        <authorList>
            <person name="Kim H.J."/>
            <person name="Triplett B.A."/>
        </authorList>
    </citation>
    <scope>NUCLEOTIDE SEQUENCE [LARGE SCALE GENOMIC DNA]</scope>
    <source>
        <strain evidence="2 3">B29T1</strain>
    </source>
</reference>
<evidence type="ECO:0000259" key="1">
    <source>
        <dbReference type="Pfam" id="PF05050"/>
    </source>
</evidence>